<evidence type="ECO:0000256" key="1">
    <source>
        <dbReference type="ARBA" id="ARBA00012552"/>
    </source>
</evidence>
<comment type="catalytic activity">
    <reaction evidence="7">
        <text>ATP + H2O = ADP + phosphate + H(+)</text>
        <dbReference type="Rhea" id="RHEA:13065"/>
        <dbReference type="ChEBI" id="CHEBI:15377"/>
        <dbReference type="ChEBI" id="CHEBI:15378"/>
        <dbReference type="ChEBI" id="CHEBI:30616"/>
        <dbReference type="ChEBI" id="CHEBI:43474"/>
        <dbReference type="ChEBI" id="CHEBI:456216"/>
        <dbReference type="EC" id="3.6.4.13"/>
    </reaction>
</comment>
<dbReference type="InterPro" id="IPR044742">
    <property type="entry name" value="DEAD/DEAH_RhlB"/>
</dbReference>
<dbReference type="InterPro" id="IPR027417">
    <property type="entry name" value="P-loop_NTPase"/>
</dbReference>
<dbReference type="AlphaFoldDB" id="A0A9P6MH16"/>
<dbReference type="Proteomes" id="UP000749646">
    <property type="component" value="Unassembled WGS sequence"/>
</dbReference>
<dbReference type="OrthoDB" id="4255at2759"/>
<evidence type="ECO:0000256" key="3">
    <source>
        <dbReference type="ARBA" id="ARBA00022801"/>
    </source>
</evidence>
<dbReference type="GO" id="GO:0005829">
    <property type="term" value="C:cytosol"/>
    <property type="evidence" value="ECO:0007669"/>
    <property type="project" value="TreeGrafter"/>
</dbReference>
<accession>A0A9P6MH16</accession>
<dbReference type="GO" id="GO:0003723">
    <property type="term" value="F:RNA binding"/>
    <property type="evidence" value="ECO:0007669"/>
    <property type="project" value="UniProtKB-KW"/>
</dbReference>
<dbReference type="PANTHER" id="PTHR47959">
    <property type="entry name" value="ATP-DEPENDENT RNA HELICASE RHLE-RELATED"/>
    <property type="match status" value="1"/>
</dbReference>
<dbReference type="CDD" id="cd00268">
    <property type="entry name" value="DEADc"/>
    <property type="match status" value="1"/>
</dbReference>
<dbReference type="InterPro" id="IPR014001">
    <property type="entry name" value="Helicase_ATP-bd"/>
</dbReference>
<evidence type="ECO:0000256" key="7">
    <source>
        <dbReference type="ARBA" id="ARBA00047984"/>
    </source>
</evidence>
<organism evidence="9 10">
    <name type="scientific">Modicella reniformis</name>
    <dbReference type="NCBI Taxonomy" id="1440133"/>
    <lineage>
        <taxon>Eukaryota</taxon>
        <taxon>Fungi</taxon>
        <taxon>Fungi incertae sedis</taxon>
        <taxon>Mucoromycota</taxon>
        <taxon>Mortierellomycotina</taxon>
        <taxon>Mortierellomycetes</taxon>
        <taxon>Mortierellales</taxon>
        <taxon>Mortierellaceae</taxon>
        <taxon>Modicella</taxon>
    </lineage>
</organism>
<comment type="caution">
    <text evidence="9">The sequence shown here is derived from an EMBL/GenBank/DDBJ whole genome shotgun (WGS) entry which is preliminary data.</text>
</comment>
<dbReference type="SUPFAM" id="SSF52540">
    <property type="entry name" value="P-loop containing nucleoside triphosphate hydrolases"/>
    <property type="match status" value="1"/>
</dbReference>
<gene>
    <name evidence="9" type="primary">DDX21_1</name>
    <name evidence="9" type="ORF">BGZ65_004804</name>
</gene>
<dbReference type="PANTHER" id="PTHR47959:SF1">
    <property type="entry name" value="ATP-DEPENDENT RNA HELICASE DBPA"/>
    <property type="match status" value="1"/>
</dbReference>
<dbReference type="EMBL" id="JAAAHW010000687">
    <property type="protein sequence ID" value="KAF9999895.1"/>
    <property type="molecule type" value="Genomic_DNA"/>
</dbReference>
<evidence type="ECO:0000259" key="8">
    <source>
        <dbReference type="PROSITE" id="PS51192"/>
    </source>
</evidence>
<keyword evidence="4 9" id="KW-0347">Helicase</keyword>
<keyword evidence="2" id="KW-0547">Nucleotide-binding</keyword>
<proteinExistence type="predicted"/>
<dbReference type="GO" id="GO:0003724">
    <property type="term" value="F:RNA helicase activity"/>
    <property type="evidence" value="ECO:0007669"/>
    <property type="project" value="UniProtKB-EC"/>
</dbReference>
<sequence>MVEILLKDKVPADRGRSPLVVSCLVLAPTRDLAIQVANEFSSISPILKAVCLYGGVPMPEQTGHLRNGVDMVIKIPGRVFDHVNRGNLKLDNLRLVCLDEADQMLDIGFADDTCPDPKDSPWNQCQAPDLRNGSSTLCKDIWTPNTSMWTSWASVVRTFEHLFTDAT</sequence>
<keyword evidence="6" id="KW-0694">RNA-binding</keyword>
<dbReference type="PROSITE" id="PS51192">
    <property type="entry name" value="HELICASE_ATP_BIND_1"/>
    <property type="match status" value="1"/>
</dbReference>
<dbReference type="EC" id="3.6.4.13" evidence="1"/>
<evidence type="ECO:0000256" key="2">
    <source>
        <dbReference type="ARBA" id="ARBA00022741"/>
    </source>
</evidence>
<dbReference type="InterPro" id="IPR050079">
    <property type="entry name" value="DEAD_box_RNA_helicase"/>
</dbReference>
<keyword evidence="10" id="KW-1185">Reference proteome</keyword>
<keyword evidence="5" id="KW-0067">ATP-binding</keyword>
<keyword evidence="3" id="KW-0378">Hydrolase</keyword>
<evidence type="ECO:0000256" key="5">
    <source>
        <dbReference type="ARBA" id="ARBA00022840"/>
    </source>
</evidence>
<reference evidence="9" key="1">
    <citation type="journal article" date="2020" name="Fungal Divers.">
        <title>Resolving the Mortierellaceae phylogeny through synthesis of multi-gene phylogenetics and phylogenomics.</title>
        <authorList>
            <person name="Vandepol N."/>
            <person name="Liber J."/>
            <person name="Desiro A."/>
            <person name="Na H."/>
            <person name="Kennedy M."/>
            <person name="Barry K."/>
            <person name="Grigoriev I.V."/>
            <person name="Miller A.N."/>
            <person name="O'Donnell K."/>
            <person name="Stajich J.E."/>
            <person name="Bonito G."/>
        </authorList>
    </citation>
    <scope>NUCLEOTIDE SEQUENCE</scope>
    <source>
        <strain evidence="9">MES-2147</strain>
    </source>
</reference>
<evidence type="ECO:0000256" key="4">
    <source>
        <dbReference type="ARBA" id="ARBA00022806"/>
    </source>
</evidence>
<dbReference type="GO" id="GO:0016787">
    <property type="term" value="F:hydrolase activity"/>
    <property type="evidence" value="ECO:0007669"/>
    <property type="project" value="UniProtKB-KW"/>
</dbReference>
<evidence type="ECO:0000313" key="9">
    <source>
        <dbReference type="EMBL" id="KAF9999895.1"/>
    </source>
</evidence>
<dbReference type="Pfam" id="PF00270">
    <property type="entry name" value="DEAD"/>
    <property type="match status" value="1"/>
</dbReference>
<evidence type="ECO:0000256" key="6">
    <source>
        <dbReference type="ARBA" id="ARBA00022884"/>
    </source>
</evidence>
<dbReference type="InterPro" id="IPR011545">
    <property type="entry name" value="DEAD/DEAH_box_helicase_dom"/>
</dbReference>
<name>A0A9P6MH16_9FUNG</name>
<dbReference type="Gene3D" id="3.40.50.300">
    <property type="entry name" value="P-loop containing nucleotide triphosphate hydrolases"/>
    <property type="match status" value="1"/>
</dbReference>
<dbReference type="GO" id="GO:0005524">
    <property type="term" value="F:ATP binding"/>
    <property type="evidence" value="ECO:0007669"/>
    <property type="project" value="UniProtKB-KW"/>
</dbReference>
<evidence type="ECO:0000313" key="10">
    <source>
        <dbReference type="Proteomes" id="UP000749646"/>
    </source>
</evidence>
<protein>
    <recommendedName>
        <fullName evidence="1">RNA helicase</fullName>
        <ecNumber evidence="1">3.6.4.13</ecNumber>
    </recommendedName>
</protein>
<feature type="domain" description="Helicase ATP-binding" evidence="8">
    <location>
        <begin position="1"/>
        <end position="118"/>
    </location>
</feature>